<evidence type="ECO:0000313" key="1">
    <source>
        <dbReference type="EMBL" id="KAJ5589364.1"/>
    </source>
</evidence>
<accession>A0AAD6GVB0</accession>
<dbReference type="GeneID" id="81593338"/>
<keyword evidence="2" id="KW-1185">Reference proteome</keyword>
<organism evidence="1 2">
    <name type="scientific">Penicillium hordei</name>
    <dbReference type="NCBI Taxonomy" id="40994"/>
    <lineage>
        <taxon>Eukaryota</taxon>
        <taxon>Fungi</taxon>
        <taxon>Dikarya</taxon>
        <taxon>Ascomycota</taxon>
        <taxon>Pezizomycotina</taxon>
        <taxon>Eurotiomycetes</taxon>
        <taxon>Eurotiomycetidae</taxon>
        <taxon>Eurotiales</taxon>
        <taxon>Aspergillaceae</taxon>
        <taxon>Penicillium</taxon>
    </lineage>
</organism>
<sequence length="112" mass="12694">MDCYLNPLEGAGSNAIIVLDGVVEASEDRREFLRLASDFVRHPIKSRIKAVLLGALEIYDDLVEALDTPISVIYVNANKNIEDITIYVRKAIRKFRSISRVPKPQRLLIEKL</sequence>
<dbReference type="RefSeq" id="XP_056748383.1">
    <property type="nucleotide sequence ID" value="XM_056903096.1"/>
</dbReference>
<protein>
    <submittedName>
        <fullName evidence="1">Uncharacterized protein</fullName>
    </submittedName>
</protein>
<dbReference type="Proteomes" id="UP001213799">
    <property type="component" value="Unassembled WGS sequence"/>
</dbReference>
<gene>
    <name evidence="1" type="ORF">N7537_012042</name>
</gene>
<dbReference type="EMBL" id="JAQJAE010000006">
    <property type="protein sequence ID" value="KAJ5589364.1"/>
    <property type="molecule type" value="Genomic_DNA"/>
</dbReference>
<reference evidence="1" key="2">
    <citation type="submission" date="2023-01" db="EMBL/GenBank/DDBJ databases">
        <authorList>
            <person name="Petersen C."/>
        </authorList>
    </citation>
    <scope>NUCLEOTIDE SEQUENCE</scope>
    <source>
        <strain evidence="1">IBT 12815</strain>
    </source>
</reference>
<dbReference type="AlphaFoldDB" id="A0AAD6GVB0"/>
<proteinExistence type="predicted"/>
<comment type="caution">
    <text evidence="1">The sequence shown here is derived from an EMBL/GenBank/DDBJ whole genome shotgun (WGS) entry which is preliminary data.</text>
</comment>
<evidence type="ECO:0000313" key="2">
    <source>
        <dbReference type="Proteomes" id="UP001213799"/>
    </source>
</evidence>
<reference evidence="1" key="1">
    <citation type="journal article" date="2023" name="IMA Fungus">
        <title>Comparative genomic study of the Penicillium genus elucidates a diverse pangenome and 15 lateral gene transfer events.</title>
        <authorList>
            <person name="Petersen C."/>
            <person name="Sorensen T."/>
            <person name="Nielsen M.R."/>
            <person name="Sondergaard T.E."/>
            <person name="Sorensen J.L."/>
            <person name="Fitzpatrick D.A."/>
            <person name="Frisvad J.C."/>
            <person name="Nielsen K.L."/>
        </authorList>
    </citation>
    <scope>NUCLEOTIDE SEQUENCE</scope>
    <source>
        <strain evidence="1">IBT 12815</strain>
    </source>
</reference>
<name>A0AAD6GVB0_9EURO</name>